<evidence type="ECO:0000313" key="1">
    <source>
        <dbReference type="EMBL" id="TQL69759.1"/>
    </source>
</evidence>
<name>A0A543AB25_9ACTN</name>
<protein>
    <recommendedName>
        <fullName evidence="3">Histone deacetylase</fullName>
    </recommendedName>
</protein>
<dbReference type="RefSeq" id="WP_141781597.1">
    <property type="nucleotide sequence ID" value="NZ_VFOV01000001.1"/>
</dbReference>
<dbReference type="AlphaFoldDB" id="A0A543AB25"/>
<organism evidence="1 2">
    <name type="scientific">Nocardioides albertanoniae</name>
    <dbReference type="NCBI Taxonomy" id="1175486"/>
    <lineage>
        <taxon>Bacteria</taxon>
        <taxon>Bacillati</taxon>
        <taxon>Actinomycetota</taxon>
        <taxon>Actinomycetes</taxon>
        <taxon>Propionibacteriales</taxon>
        <taxon>Nocardioidaceae</taxon>
        <taxon>Nocardioides</taxon>
    </lineage>
</organism>
<evidence type="ECO:0000313" key="2">
    <source>
        <dbReference type="Proteomes" id="UP000320209"/>
    </source>
</evidence>
<dbReference type="OrthoDB" id="3470041at2"/>
<comment type="caution">
    <text evidence="1">The sequence shown here is derived from an EMBL/GenBank/DDBJ whole genome shotgun (WGS) entry which is preliminary data.</text>
</comment>
<gene>
    <name evidence="1" type="ORF">FB381_3674</name>
</gene>
<dbReference type="Proteomes" id="UP000320209">
    <property type="component" value="Unassembled WGS sequence"/>
</dbReference>
<dbReference type="EMBL" id="VFOV01000001">
    <property type="protein sequence ID" value="TQL69759.1"/>
    <property type="molecule type" value="Genomic_DNA"/>
</dbReference>
<sequence length="194" mass="21099">MSPEVWYVSYGSNMCRDRLGAYLLGGQPVGARQTYAGARTPSMPTADAAVDLPGRLYFAGESSTWTGGVAFYDHDATGSWTAARAYRITAEQFADVAAQEMDRLPAPGDPIERLVIDGLENGRHEAGPGHYETLIEVGRRDGLPMLTFTAPHGFDAVPHTQPAPAYVAMLVRGLHEARGWDRARAEAYVRERCG</sequence>
<accession>A0A543AB25</accession>
<evidence type="ECO:0008006" key="3">
    <source>
        <dbReference type="Google" id="ProtNLM"/>
    </source>
</evidence>
<proteinExistence type="predicted"/>
<dbReference type="Gene3D" id="3.10.490.10">
    <property type="entry name" value="Gamma-glutamyl cyclotransferase-like"/>
    <property type="match status" value="1"/>
</dbReference>
<reference evidence="1 2" key="1">
    <citation type="submission" date="2019-06" db="EMBL/GenBank/DDBJ databases">
        <title>Sequencing the genomes of 1000 actinobacteria strains.</title>
        <authorList>
            <person name="Klenk H.-P."/>
        </authorList>
    </citation>
    <scope>NUCLEOTIDE SEQUENCE [LARGE SCALE GENOMIC DNA]</scope>
    <source>
        <strain evidence="1 2">DSM 25218</strain>
    </source>
</reference>
<keyword evidence="2" id="KW-1185">Reference proteome</keyword>